<dbReference type="InterPro" id="IPR032567">
    <property type="entry name" value="RTL1-rel"/>
</dbReference>
<dbReference type="InterPro" id="IPR043502">
    <property type="entry name" value="DNA/RNA_pol_sf"/>
</dbReference>
<organism evidence="3 4">
    <name type="scientific">Solanum verrucosum</name>
    <dbReference type="NCBI Taxonomy" id="315347"/>
    <lineage>
        <taxon>Eukaryota</taxon>
        <taxon>Viridiplantae</taxon>
        <taxon>Streptophyta</taxon>
        <taxon>Embryophyta</taxon>
        <taxon>Tracheophyta</taxon>
        <taxon>Spermatophyta</taxon>
        <taxon>Magnoliopsida</taxon>
        <taxon>eudicotyledons</taxon>
        <taxon>Gunneridae</taxon>
        <taxon>Pentapetalae</taxon>
        <taxon>asterids</taxon>
        <taxon>lamiids</taxon>
        <taxon>Solanales</taxon>
        <taxon>Solanaceae</taxon>
        <taxon>Solanoideae</taxon>
        <taxon>Solaneae</taxon>
        <taxon>Solanum</taxon>
    </lineage>
</organism>
<dbReference type="SUPFAM" id="SSF53098">
    <property type="entry name" value="Ribonuclease H-like"/>
    <property type="match status" value="1"/>
</dbReference>
<sequence>MDSRRGATAQQGGGRGTTPIGGGREGQVLYFSTEAKIEISNIMNTSIILVFHHPVFVLLDTKSTFAYVSTYFVFLFDMMSDSILIPICISTRVGRDIEFAIDLELGTKNISIPPYHISPPELEELKDRLQNLLSKRFICPVYLLLKGTIILFVKKNYGTTKMRIDYRTRGVQRGIRVYPGKIEAIRGPIDVAFYVRNHDDNLVGAKCVQIVDSTNLVAEAKAISEGLQYCFDKGFSSFILESDSLSMVNIINGTYEVHWSVSMETRAVVPAGSGINGRGRPQDRRGGDQQGHGDGGNGNAEQCIQAKRLPVRMTGLSVMPFRGSTYPYVSIQFTLSFDVVCDVLDALIHVSTPVGESVIVTHVYPICPILFIGFQTWADLVILDMTDFDIMENLEWEGVYKPNLVKVISFIRARKLVGKRCLAYFAHIRDVDAESLSMESIPVVSEFKEVFPTNLSGMPPDRDIDFYIDLEPSTCSISIPPYRMAPTELRELKAQI</sequence>
<feature type="region of interest" description="Disordered" evidence="1">
    <location>
        <begin position="1"/>
        <end position="21"/>
    </location>
</feature>
<dbReference type="CDD" id="cd06222">
    <property type="entry name" value="RNase_H_like"/>
    <property type="match status" value="1"/>
</dbReference>
<dbReference type="SUPFAM" id="SSF56672">
    <property type="entry name" value="DNA/RNA polymerases"/>
    <property type="match status" value="1"/>
</dbReference>
<evidence type="ECO:0000256" key="1">
    <source>
        <dbReference type="SAM" id="MobiDB-lite"/>
    </source>
</evidence>
<dbReference type="InterPro" id="IPR012337">
    <property type="entry name" value="RNaseH-like_sf"/>
</dbReference>
<feature type="domain" description="RNase H type-1" evidence="2">
    <location>
        <begin position="192"/>
        <end position="254"/>
    </location>
</feature>
<evidence type="ECO:0000313" key="3">
    <source>
        <dbReference type="EMBL" id="WMV07804.1"/>
    </source>
</evidence>
<feature type="compositionally biased region" description="Gly residues" evidence="1">
    <location>
        <begin position="11"/>
        <end position="21"/>
    </location>
</feature>
<dbReference type="GO" id="GO:0003676">
    <property type="term" value="F:nucleic acid binding"/>
    <property type="evidence" value="ECO:0007669"/>
    <property type="project" value="InterPro"/>
</dbReference>
<dbReference type="Pfam" id="PF13456">
    <property type="entry name" value="RVT_3"/>
    <property type="match status" value="1"/>
</dbReference>
<dbReference type="Pfam" id="PF08284">
    <property type="entry name" value="RVP_2"/>
    <property type="match status" value="2"/>
</dbReference>
<accession>A0AAF0PTS7</accession>
<keyword evidence="4" id="KW-1185">Reference proteome</keyword>
<dbReference type="InterPro" id="IPR036397">
    <property type="entry name" value="RNaseH_sf"/>
</dbReference>
<feature type="compositionally biased region" description="Low complexity" evidence="1">
    <location>
        <begin position="1"/>
        <end position="10"/>
    </location>
</feature>
<dbReference type="EMBL" id="CP133612">
    <property type="protein sequence ID" value="WMV07804.1"/>
    <property type="molecule type" value="Genomic_DNA"/>
</dbReference>
<dbReference type="PANTHER" id="PTHR15503">
    <property type="entry name" value="LDOC1 RELATED"/>
    <property type="match status" value="1"/>
</dbReference>
<evidence type="ECO:0000313" key="4">
    <source>
        <dbReference type="Proteomes" id="UP001234989"/>
    </source>
</evidence>
<feature type="region of interest" description="Disordered" evidence="1">
    <location>
        <begin position="271"/>
        <end position="299"/>
    </location>
</feature>
<dbReference type="GO" id="GO:0004523">
    <property type="term" value="F:RNA-DNA hybrid ribonuclease activity"/>
    <property type="evidence" value="ECO:0007669"/>
    <property type="project" value="InterPro"/>
</dbReference>
<dbReference type="AlphaFoldDB" id="A0AAF0PTS7"/>
<gene>
    <name evidence="3" type="ORF">MTR67_001189</name>
</gene>
<name>A0AAF0PTS7_SOLVR</name>
<dbReference type="InterPro" id="IPR044730">
    <property type="entry name" value="RNase_H-like_dom_plant"/>
</dbReference>
<proteinExistence type="predicted"/>
<dbReference type="Gene3D" id="3.10.10.10">
    <property type="entry name" value="HIV Type 1 Reverse Transcriptase, subunit A, domain 1"/>
    <property type="match status" value="1"/>
</dbReference>
<dbReference type="InterPro" id="IPR002156">
    <property type="entry name" value="RNaseH_domain"/>
</dbReference>
<dbReference type="Proteomes" id="UP001234989">
    <property type="component" value="Chromosome 1"/>
</dbReference>
<dbReference type="Gene3D" id="3.30.420.10">
    <property type="entry name" value="Ribonuclease H-like superfamily/Ribonuclease H"/>
    <property type="match status" value="1"/>
</dbReference>
<protein>
    <recommendedName>
        <fullName evidence="2">RNase H type-1 domain-containing protein</fullName>
    </recommendedName>
</protein>
<dbReference type="PANTHER" id="PTHR15503:SF45">
    <property type="entry name" value="RNA-DIRECTED DNA POLYMERASE HOMOLOG"/>
    <property type="match status" value="1"/>
</dbReference>
<evidence type="ECO:0000259" key="2">
    <source>
        <dbReference type="Pfam" id="PF13456"/>
    </source>
</evidence>
<feature type="compositionally biased region" description="Gly residues" evidence="1">
    <location>
        <begin position="288"/>
        <end position="298"/>
    </location>
</feature>
<reference evidence="3" key="1">
    <citation type="submission" date="2023-08" db="EMBL/GenBank/DDBJ databases">
        <title>A de novo genome assembly of Solanum verrucosum Schlechtendal, a Mexican diploid species geographically isolated from the other diploid A-genome species in potato relatives.</title>
        <authorList>
            <person name="Hosaka K."/>
        </authorList>
    </citation>
    <scope>NUCLEOTIDE SEQUENCE</scope>
    <source>
        <tissue evidence="3">Young leaves</tissue>
    </source>
</reference>